<dbReference type="InterPro" id="IPR012340">
    <property type="entry name" value="NA-bd_OB-fold"/>
</dbReference>
<reference evidence="7" key="2">
    <citation type="submission" date="2023-01" db="EMBL/GenBank/DDBJ databases">
        <authorList>
            <person name="Sun Q."/>
            <person name="Evtushenko L."/>
        </authorList>
    </citation>
    <scope>NUCLEOTIDE SEQUENCE</scope>
    <source>
        <strain evidence="7">VKM Ac-1069</strain>
    </source>
</reference>
<dbReference type="PANTHER" id="PTHR33507:SF3">
    <property type="entry name" value="INNER MEMBRANE PROTEIN YBBJ"/>
    <property type="match status" value="1"/>
</dbReference>
<dbReference type="PANTHER" id="PTHR33507">
    <property type="entry name" value="INNER MEMBRANE PROTEIN YBBJ"/>
    <property type="match status" value="1"/>
</dbReference>
<dbReference type="InterPro" id="IPR002810">
    <property type="entry name" value="NfeD-like_C"/>
</dbReference>
<feature type="transmembrane region" description="Helical" evidence="5">
    <location>
        <begin position="20"/>
        <end position="44"/>
    </location>
</feature>
<evidence type="ECO:0000259" key="6">
    <source>
        <dbReference type="Pfam" id="PF01957"/>
    </source>
</evidence>
<sequence length="159" mass="16555">MIISATSVRELCHPGAMVPLIWLIAGIALLAGEMLAGEFVLLMLGGGALVAAGGSALLGLGWLGSTLLFAISSVLLLAGVRPVLRRKAQKSVEGYVHHTDKIVGGPAVVSRRVDGHGGRVRIGPDEWSARSFDGEQVMEPGDRVTVVRIEGATVLVLAE</sequence>
<dbReference type="InterPro" id="IPR052165">
    <property type="entry name" value="Membrane_assoc_protease"/>
</dbReference>
<evidence type="ECO:0000256" key="1">
    <source>
        <dbReference type="ARBA" id="ARBA00004141"/>
    </source>
</evidence>
<evidence type="ECO:0000313" key="8">
    <source>
        <dbReference type="Proteomes" id="UP001143463"/>
    </source>
</evidence>
<accession>A0A9W6NW98</accession>
<keyword evidence="4 5" id="KW-0472">Membrane</keyword>
<gene>
    <name evidence="7" type="ORF">GCM10017577_28250</name>
</gene>
<proteinExistence type="predicted"/>
<evidence type="ECO:0000313" key="7">
    <source>
        <dbReference type="EMBL" id="GLL11684.1"/>
    </source>
</evidence>
<dbReference type="Gene3D" id="2.40.50.140">
    <property type="entry name" value="Nucleic acid-binding proteins"/>
    <property type="match status" value="1"/>
</dbReference>
<keyword evidence="8" id="KW-1185">Reference proteome</keyword>
<dbReference type="AlphaFoldDB" id="A0A9W6NW98"/>
<reference evidence="7" key="1">
    <citation type="journal article" date="2014" name="Int. J. Syst. Evol. Microbiol.">
        <title>Complete genome sequence of Corynebacterium casei LMG S-19264T (=DSM 44701T), isolated from a smear-ripened cheese.</title>
        <authorList>
            <consortium name="US DOE Joint Genome Institute (JGI-PGF)"/>
            <person name="Walter F."/>
            <person name="Albersmeier A."/>
            <person name="Kalinowski J."/>
            <person name="Ruckert C."/>
        </authorList>
    </citation>
    <scope>NUCLEOTIDE SEQUENCE</scope>
    <source>
        <strain evidence="7">VKM Ac-1069</strain>
    </source>
</reference>
<dbReference type="GO" id="GO:0005886">
    <property type="term" value="C:plasma membrane"/>
    <property type="evidence" value="ECO:0007669"/>
    <property type="project" value="TreeGrafter"/>
</dbReference>
<dbReference type="EMBL" id="BSFQ01000010">
    <property type="protein sequence ID" value="GLL11684.1"/>
    <property type="molecule type" value="Genomic_DNA"/>
</dbReference>
<keyword evidence="2 5" id="KW-0812">Transmembrane</keyword>
<comment type="caution">
    <text evidence="7">The sequence shown here is derived from an EMBL/GenBank/DDBJ whole genome shotgun (WGS) entry which is preliminary data.</text>
</comment>
<evidence type="ECO:0000256" key="5">
    <source>
        <dbReference type="SAM" id="Phobius"/>
    </source>
</evidence>
<evidence type="ECO:0000256" key="2">
    <source>
        <dbReference type="ARBA" id="ARBA00022692"/>
    </source>
</evidence>
<feature type="transmembrane region" description="Helical" evidence="5">
    <location>
        <begin position="56"/>
        <end position="80"/>
    </location>
</feature>
<name>A0A9W6NW98_9PSEU</name>
<protein>
    <recommendedName>
        <fullName evidence="6">NfeD-like C-terminal domain-containing protein</fullName>
    </recommendedName>
</protein>
<evidence type="ECO:0000256" key="4">
    <source>
        <dbReference type="ARBA" id="ARBA00023136"/>
    </source>
</evidence>
<dbReference type="Proteomes" id="UP001143463">
    <property type="component" value="Unassembled WGS sequence"/>
</dbReference>
<feature type="domain" description="NfeD-like C-terminal" evidence="6">
    <location>
        <begin position="100"/>
        <end position="156"/>
    </location>
</feature>
<keyword evidence="3 5" id="KW-1133">Transmembrane helix</keyword>
<evidence type="ECO:0000256" key="3">
    <source>
        <dbReference type="ARBA" id="ARBA00022989"/>
    </source>
</evidence>
<dbReference type="SUPFAM" id="SSF141322">
    <property type="entry name" value="NfeD domain-like"/>
    <property type="match status" value="1"/>
</dbReference>
<comment type="subcellular location">
    <subcellularLocation>
        <location evidence="1">Membrane</location>
        <topology evidence="1">Multi-pass membrane protein</topology>
    </subcellularLocation>
</comment>
<organism evidence="7 8">
    <name type="scientific">Pseudonocardia halophobica</name>
    <dbReference type="NCBI Taxonomy" id="29401"/>
    <lineage>
        <taxon>Bacteria</taxon>
        <taxon>Bacillati</taxon>
        <taxon>Actinomycetota</taxon>
        <taxon>Actinomycetes</taxon>
        <taxon>Pseudonocardiales</taxon>
        <taxon>Pseudonocardiaceae</taxon>
        <taxon>Pseudonocardia</taxon>
    </lineage>
</organism>
<dbReference type="Pfam" id="PF01957">
    <property type="entry name" value="NfeD"/>
    <property type="match status" value="1"/>
</dbReference>